<reference evidence="2" key="1">
    <citation type="submission" date="2023-12" db="EMBL/GenBank/DDBJ databases">
        <title>Genome assembly of Anisodus tanguticus.</title>
        <authorList>
            <person name="Wang Y.-J."/>
        </authorList>
    </citation>
    <scope>NUCLEOTIDE SEQUENCE</scope>
    <source>
        <strain evidence="2">KB-2021</strain>
        <tissue evidence="2">Leaf</tissue>
    </source>
</reference>
<dbReference type="Proteomes" id="UP001291623">
    <property type="component" value="Unassembled WGS sequence"/>
</dbReference>
<accession>A0AAE1SDI5</accession>
<evidence type="ECO:0000313" key="2">
    <source>
        <dbReference type="EMBL" id="KAK4367662.1"/>
    </source>
</evidence>
<keyword evidence="1" id="KW-1133">Transmembrane helix</keyword>
<dbReference type="EMBL" id="JAVYJV010000006">
    <property type="protein sequence ID" value="KAK4367662.1"/>
    <property type="molecule type" value="Genomic_DNA"/>
</dbReference>
<comment type="caution">
    <text evidence="2">The sequence shown here is derived from an EMBL/GenBank/DDBJ whole genome shotgun (WGS) entry which is preliminary data.</text>
</comment>
<sequence>MEEDDANPRHTKVDIMIPKGLISSLSLSFCLAIVFWTEINVDGFHQEKVIHIIMHAISTDLASWLKLMKFNTENWAAVYFHDSLILLFPLLRFLGVDCLVVLFISGKTKYLSKLEIDPDELLFDIYLSNSLSYASTRKVLDCPLCKASFIAITKKPKLETVFTAKSFVTVNVHREQSHPRFISPFLPGKEAGCGVV</sequence>
<organism evidence="2 3">
    <name type="scientific">Anisodus tanguticus</name>
    <dbReference type="NCBI Taxonomy" id="243964"/>
    <lineage>
        <taxon>Eukaryota</taxon>
        <taxon>Viridiplantae</taxon>
        <taxon>Streptophyta</taxon>
        <taxon>Embryophyta</taxon>
        <taxon>Tracheophyta</taxon>
        <taxon>Spermatophyta</taxon>
        <taxon>Magnoliopsida</taxon>
        <taxon>eudicotyledons</taxon>
        <taxon>Gunneridae</taxon>
        <taxon>Pentapetalae</taxon>
        <taxon>asterids</taxon>
        <taxon>lamiids</taxon>
        <taxon>Solanales</taxon>
        <taxon>Solanaceae</taxon>
        <taxon>Solanoideae</taxon>
        <taxon>Hyoscyameae</taxon>
        <taxon>Anisodus</taxon>
    </lineage>
</organism>
<dbReference type="AlphaFoldDB" id="A0AAE1SDI5"/>
<evidence type="ECO:0008006" key="4">
    <source>
        <dbReference type="Google" id="ProtNLM"/>
    </source>
</evidence>
<name>A0AAE1SDI5_9SOLA</name>
<protein>
    <recommendedName>
        <fullName evidence="4">Transmembrane protein</fullName>
    </recommendedName>
</protein>
<feature type="transmembrane region" description="Helical" evidence="1">
    <location>
        <begin position="85"/>
        <end position="104"/>
    </location>
</feature>
<keyword evidence="1" id="KW-0812">Transmembrane</keyword>
<keyword evidence="3" id="KW-1185">Reference proteome</keyword>
<proteinExistence type="predicted"/>
<keyword evidence="1" id="KW-0472">Membrane</keyword>
<evidence type="ECO:0000256" key="1">
    <source>
        <dbReference type="SAM" id="Phobius"/>
    </source>
</evidence>
<gene>
    <name evidence="2" type="ORF">RND71_011454</name>
</gene>
<evidence type="ECO:0000313" key="3">
    <source>
        <dbReference type="Proteomes" id="UP001291623"/>
    </source>
</evidence>
<feature type="transmembrane region" description="Helical" evidence="1">
    <location>
        <begin position="20"/>
        <end position="37"/>
    </location>
</feature>